<keyword evidence="11" id="KW-1185">Reference proteome</keyword>
<dbReference type="GO" id="GO:0110142">
    <property type="term" value="C:ubiquinone biosynthesis complex"/>
    <property type="evidence" value="ECO:0007669"/>
    <property type="project" value="UniProtKB-ARBA"/>
</dbReference>
<evidence type="ECO:0000256" key="8">
    <source>
        <dbReference type="SAM" id="MobiDB-lite"/>
    </source>
</evidence>
<keyword evidence="6 10" id="KW-0560">Oxidoreductase</keyword>
<evidence type="ECO:0000256" key="3">
    <source>
        <dbReference type="ARBA" id="ARBA00005349"/>
    </source>
</evidence>
<dbReference type="AlphaFoldDB" id="A0A7W6REH1"/>
<reference evidence="10 11" key="1">
    <citation type="submission" date="2020-08" db="EMBL/GenBank/DDBJ databases">
        <title>Genome sequencing of Purple Non-Sulfur Bacteria from various extreme environments.</title>
        <authorList>
            <person name="Mayer M."/>
        </authorList>
    </citation>
    <scope>NUCLEOTIDE SEQUENCE [LARGE SCALE GENOMIC DNA]</scope>
    <source>
        <strain evidence="10 11">JA131</strain>
    </source>
</reference>
<dbReference type="InterPro" id="IPR018168">
    <property type="entry name" value="Ubi_Hdrlase_CS"/>
</dbReference>
<dbReference type="UniPathway" id="UPA00232"/>
<dbReference type="PRINTS" id="PR00420">
    <property type="entry name" value="RNGMNOXGNASE"/>
</dbReference>
<keyword evidence="5" id="KW-0274">FAD</keyword>
<feature type="compositionally biased region" description="Basic residues" evidence="8">
    <location>
        <begin position="38"/>
        <end position="50"/>
    </location>
</feature>
<dbReference type="RefSeq" id="WP_343058580.1">
    <property type="nucleotide sequence ID" value="NZ_JACIGK010000013.1"/>
</dbReference>
<dbReference type="PANTHER" id="PTHR43876">
    <property type="entry name" value="UBIQUINONE BIOSYNTHESIS MONOOXYGENASE COQ6, MITOCHONDRIAL"/>
    <property type="match status" value="1"/>
</dbReference>
<dbReference type="PROSITE" id="PS01304">
    <property type="entry name" value="UBIH"/>
    <property type="match status" value="1"/>
</dbReference>
<dbReference type="Proteomes" id="UP000554286">
    <property type="component" value="Unassembled WGS sequence"/>
</dbReference>
<evidence type="ECO:0000259" key="9">
    <source>
        <dbReference type="Pfam" id="PF01494"/>
    </source>
</evidence>
<feature type="compositionally biased region" description="Low complexity" evidence="8">
    <location>
        <begin position="11"/>
        <end position="31"/>
    </location>
</feature>
<dbReference type="SUPFAM" id="SSF51905">
    <property type="entry name" value="FAD/NAD(P)-binding domain"/>
    <property type="match status" value="1"/>
</dbReference>
<dbReference type="EMBL" id="JACIGK010000013">
    <property type="protein sequence ID" value="MBB4266443.1"/>
    <property type="molecule type" value="Genomic_DNA"/>
</dbReference>
<dbReference type="GO" id="GO:0006744">
    <property type="term" value="P:ubiquinone biosynthetic process"/>
    <property type="evidence" value="ECO:0007669"/>
    <property type="project" value="UniProtKB-UniPathway"/>
</dbReference>
<evidence type="ECO:0000256" key="2">
    <source>
        <dbReference type="ARBA" id="ARBA00004749"/>
    </source>
</evidence>
<proteinExistence type="inferred from homology"/>
<dbReference type="InterPro" id="IPR002938">
    <property type="entry name" value="FAD-bd"/>
</dbReference>
<comment type="pathway">
    <text evidence="2">Cofactor biosynthesis; ubiquinone biosynthesis.</text>
</comment>
<feature type="region of interest" description="Disordered" evidence="8">
    <location>
        <begin position="1"/>
        <end position="95"/>
    </location>
</feature>
<dbReference type="InterPro" id="IPR051205">
    <property type="entry name" value="UbiH/COQ6_monooxygenase"/>
</dbReference>
<dbReference type="FunFam" id="3.50.50.60:FF:000021">
    <property type="entry name" value="Ubiquinone biosynthesis monooxygenase COQ6"/>
    <property type="match status" value="1"/>
</dbReference>
<dbReference type="Gene3D" id="3.50.50.60">
    <property type="entry name" value="FAD/NAD(P)-binding domain"/>
    <property type="match status" value="2"/>
</dbReference>
<sequence>MSETNGDDVNTGGTRKTTGRTGRGSAKPSSKSADKAGGPKKKKAAPRKKAAAQTAAGAEAATTVQADAPAPRATRSRRKAAPPKPSPTSAATLKAGDETVLSADVLVIGGGLVGGTLACGLAQHGVTVLIAEREDPAGWMNNGYDGRASAVAQGGQKVLEALGLWRHMAEACQPIHDIRIADSDAPLHMHYHRHEAGDEPMGYMAENLVTRRAIQARLAGLEHATLLAPVTVTEVTRDARGVDARLADGRRLRSRLVVAADGRLSPTRAGAGIGTTGWDYDQAAIVLTVEHSVPHNGIAIEHFLPGGPFATLPLTDNRSSIVWSERRDWVPALMALPEDRFKAEFMARFGDHFGEVRFVGPRFSYPLSLQFADRYTDQRLALVGDAAHGMHPVAGQGMNYGLRDVAVLVEELVKAHRLGLDVGAPAALSRYERLRRVDNLLMLAATDGIVRLFSNDIGPLRLARTAGLAAVDRMGPLKRFFMRHAMGTTGIIGGVPRLMQGRTL</sequence>
<organism evidence="10 11">
    <name type="scientific">Roseospira visakhapatnamensis</name>
    <dbReference type="NCBI Taxonomy" id="390880"/>
    <lineage>
        <taxon>Bacteria</taxon>
        <taxon>Pseudomonadati</taxon>
        <taxon>Pseudomonadota</taxon>
        <taxon>Alphaproteobacteria</taxon>
        <taxon>Rhodospirillales</taxon>
        <taxon>Rhodospirillaceae</taxon>
        <taxon>Roseospira</taxon>
    </lineage>
</organism>
<protein>
    <submittedName>
        <fullName evidence="10">2-octaprenyl-6-methoxyphenol hydroxylase</fullName>
        <ecNumber evidence="10">1.14.13.-</ecNumber>
    </submittedName>
</protein>
<dbReference type="GO" id="GO:0004497">
    <property type="term" value="F:monooxygenase activity"/>
    <property type="evidence" value="ECO:0007669"/>
    <property type="project" value="UniProtKB-KW"/>
</dbReference>
<evidence type="ECO:0000313" key="11">
    <source>
        <dbReference type="Proteomes" id="UP000554286"/>
    </source>
</evidence>
<dbReference type="NCBIfam" id="TIGR01988">
    <property type="entry name" value="Ubi-OHases"/>
    <property type="match status" value="1"/>
</dbReference>
<comment type="similarity">
    <text evidence="3">Belongs to the UbiH/COQ6 family.</text>
</comment>
<gene>
    <name evidence="10" type="ORF">GGD89_002074</name>
</gene>
<keyword evidence="4" id="KW-0285">Flavoprotein</keyword>
<feature type="domain" description="FAD-binding" evidence="9">
    <location>
        <begin position="103"/>
        <end position="417"/>
    </location>
</feature>
<dbReference type="EC" id="1.14.13.-" evidence="10"/>
<dbReference type="PANTHER" id="PTHR43876:SF7">
    <property type="entry name" value="UBIQUINONE BIOSYNTHESIS MONOOXYGENASE COQ6, MITOCHONDRIAL"/>
    <property type="match status" value="1"/>
</dbReference>
<evidence type="ECO:0000256" key="1">
    <source>
        <dbReference type="ARBA" id="ARBA00001974"/>
    </source>
</evidence>
<evidence type="ECO:0000313" key="10">
    <source>
        <dbReference type="EMBL" id="MBB4266443.1"/>
    </source>
</evidence>
<dbReference type="Pfam" id="PF01494">
    <property type="entry name" value="FAD_binding_3"/>
    <property type="match status" value="1"/>
</dbReference>
<keyword evidence="7" id="KW-0503">Monooxygenase</keyword>
<dbReference type="InterPro" id="IPR010971">
    <property type="entry name" value="UbiH/COQ6"/>
</dbReference>
<accession>A0A7W6REH1</accession>
<evidence type="ECO:0000256" key="7">
    <source>
        <dbReference type="ARBA" id="ARBA00023033"/>
    </source>
</evidence>
<evidence type="ECO:0000256" key="5">
    <source>
        <dbReference type="ARBA" id="ARBA00022827"/>
    </source>
</evidence>
<comment type="caution">
    <text evidence="10">The sequence shown here is derived from an EMBL/GenBank/DDBJ whole genome shotgun (WGS) entry which is preliminary data.</text>
</comment>
<dbReference type="InterPro" id="IPR036188">
    <property type="entry name" value="FAD/NAD-bd_sf"/>
</dbReference>
<feature type="compositionally biased region" description="Low complexity" evidence="8">
    <location>
        <begin position="51"/>
        <end position="73"/>
    </location>
</feature>
<comment type="cofactor">
    <cofactor evidence="1">
        <name>FAD</name>
        <dbReference type="ChEBI" id="CHEBI:57692"/>
    </cofactor>
</comment>
<evidence type="ECO:0000256" key="6">
    <source>
        <dbReference type="ARBA" id="ARBA00023002"/>
    </source>
</evidence>
<dbReference type="GO" id="GO:0016705">
    <property type="term" value="F:oxidoreductase activity, acting on paired donors, with incorporation or reduction of molecular oxygen"/>
    <property type="evidence" value="ECO:0007669"/>
    <property type="project" value="InterPro"/>
</dbReference>
<dbReference type="GO" id="GO:0071949">
    <property type="term" value="F:FAD binding"/>
    <property type="evidence" value="ECO:0007669"/>
    <property type="project" value="InterPro"/>
</dbReference>
<name>A0A7W6REH1_9PROT</name>
<evidence type="ECO:0000256" key="4">
    <source>
        <dbReference type="ARBA" id="ARBA00022630"/>
    </source>
</evidence>